<dbReference type="Proteomes" id="UP000546173">
    <property type="component" value="Unassembled WGS sequence"/>
</dbReference>
<feature type="transmembrane region" description="Helical" evidence="5">
    <location>
        <begin position="120"/>
        <end position="137"/>
    </location>
</feature>
<dbReference type="Gene3D" id="1.20.1420.30">
    <property type="entry name" value="NCX, central ion-binding region"/>
    <property type="match status" value="1"/>
</dbReference>
<evidence type="ECO:0000256" key="2">
    <source>
        <dbReference type="ARBA" id="ARBA00022692"/>
    </source>
</evidence>
<proteinExistence type="predicted"/>
<sequence length="341" mass="35761">MFAGLLLLIAGAECLVRGAVRLAAALKIRPLVVGLGVVALGSSVPQLAVSLQATFVGTPDIAVGSLVGSNIFSLLVTLGLSALIIPLRVSRQLLRLDIPLLIAASALVFGLALNEQLGRLEGGVLLLALVGYLGVLWRQSRHPGRVATAQGTAPWLKCLGMMLGGLLLLGAGSHWLLEAALELATDFGLSDRVIGLTIVAVGTSLPELATSLVAAFRGHREIAVGNVIGSNLFNLLGVLGLTALLAPAPLSVSPNALDFDLPVMLGVTLLCLPLFYSGYRVTRIEGLVLLGLYVAYGLHVVAFTTGMPLAARLEELMLFYVLPLLAAVVLWGTLRAWRRQH</sequence>
<dbReference type="AlphaFoldDB" id="A0A7X1G4W0"/>
<dbReference type="PANTHER" id="PTHR10846">
    <property type="entry name" value="SODIUM/POTASSIUM/CALCIUM EXCHANGER"/>
    <property type="match status" value="1"/>
</dbReference>
<evidence type="ECO:0000259" key="6">
    <source>
        <dbReference type="Pfam" id="PF01699"/>
    </source>
</evidence>
<dbReference type="GO" id="GO:0005886">
    <property type="term" value="C:plasma membrane"/>
    <property type="evidence" value="ECO:0007669"/>
    <property type="project" value="TreeGrafter"/>
</dbReference>
<feature type="domain" description="Sodium/calcium exchanger membrane region" evidence="6">
    <location>
        <begin position="2"/>
        <end position="137"/>
    </location>
</feature>
<feature type="domain" description="Sodium/calcium exchanger membrane region" evidence="6">
    <location>
        <begin position="159"/>
        <end position="298"/>
    </location>
</feature>
<gene>
    <name evidence="7" type="ORF">H7993_08680</name>
</gene>
<evidence type="ECO:0000256" key="4">
    <source>
        <dbReference type="ARBA" id="ARBA00023136"/>
    </source>
</evidence>
<dbReference type="NCBIfam" id="TIGR00367">
    <property type="entry name" value="calcium/sodium antiporter"/>
    <property type="match status" value="1"/>
</dbReference>
<evidence type="ECO:0000313" key="8">
    <source>
        <dbReference type="Proteomes" id="UP000546173"/>
    </source>
</evidence>
<dbReference type="EMBL" id="JACMYH010000001">
    <property type="protein sequence ID" value="MBC2678462.1"/>
    <property type="molecule type" value="Genomic_DNA"/>
</dbReference>
<dbReference type="GO" id="GO:0008273">
    <property type="term" value="F:calcium, potassium:sodium antiporter activity"/>
    <property type="evidence" value="ECO:0007669"/>
    <property type="project" value="TreeGrafter"/>
</dbReference>
<comment type="subcellular location">
    <subcellularLocation>
        <location evidence="1">Membrane</location>
        <topology evidence="1">Multi-pass membrane protein</topology>
    </subcellularLocation>
</comment>
<dbReference type="GO" id="GO:0005262">
    <property type="term" value="F:calcium channel activity"/>
    <property type="evidence" value="ECO:0007669"/>
    <property type="project" value="TreeGrafter"/>
</dbReference>
<keyword evidence="3 5" id="KW-1133">Transmembrane helix</keyword>
<feature type="transmembrane region" description="Helical" evidence="5">
    <location>
        <begin position="158"/>
        <end position="177"/>
    </location>
</feature>
<dbReference type="InterPro" id="IPR044880">
    <property type="entry name" value="NCX_ion-bd_dom_sf"/>
</dbReference>
<evidence type="ECO:0000313" key="7">
    <source>
        <dbReference type="EMBL" id="MBC2678462.1"/>
    </source>
</evidence>
<evidence type="ECO:0000256" key="5">
    <source>
        <dbReference type="SAM" id="Phobius"/>
    </source>
</evidence>
<dbReference type="RefSeq" id="WP_185794213.1">
    <property type="nucleotide sequence ID" value="NZ_JACMYH010000001.1"/>
</dbReference>
<comment type="caution">
    <text evidence="7">The sequence shown here is derived from an EMBL/GenBank/DDBJ whole genome shotgun (WGS) entry which is preliminary data.</text>
</comment>
<keyword evidence="2 5" id="KW-0812">Transmembrane</keyword>
<dbReference type="GO" id="GO:0006874">
    <property type="term" value="P:intracellular calcium ion homeostasis"/>
    <property type="evidence" value="ECO:0007669"/>
    <property type="project" value="TreeGrafter"/>
</dbReference>
<feature type="transmembrane region" description="Helical" evidence="5">
    <location>
        <begin position="261"/>
        <end position="279"/>
    </location>
</feature>
<reference evidence="7 8" key="1">
    <citation type="submission" date="2020-08" db="EMBL/GenBank/DDBJ databases">
        <title>Pseudomonas sp. nov.</title>
        <authorList>
            <person name="Gieschler S."/>
            <person name="Fiedler G."/>
            <person name="Brinks E."/>
            <person name="Boehnlein C."/>
            <person name="Franz C.M.A.P."/>
            <person name="Kabisch J."/>
        </authorList>
    </citation>
    <scope>NUCLEOTIDE SEQUENCE [LARGE SCALE GENOMIC DNA]</scope>
    <source>
        <strain evidence="7 8">MBT-2</strain>
    </source>
</reference>
<feature type="transmembrane region" description="Helical" evidence="5">
    <location>
        <begin position="228"/>
        <end position="249"/>
    </location>
</feature>
<feature type="transmembrane region" description="Helical" evidence="5">
    <location>
        <begin position="96"/>
        <end position="114"/>
    </location>
</feature>
<dbReference type="InterPro" id="IPR004837">
    <property type="entry name" value="NaCa_Exmemb"/>
</dbReference>
<keyword evidence="8" id="KW-1185">Reference proteome</keyword>
<dbReference type="PANTHER" id="PTHR10846:SF8">
    <property type="entry name" value="INNER MEMBRANE PROTEIN YRBG"/>
    <property type="match status" value="1"/>
</dbReference>
<protein>
    <submittedName>
        <fullName evidence="7">Calcium/sodium antiporter</fullName>
    </submittedName>
</protein>
<keyword evidence="4 5" id="KW-0472">Membrane</keyword>
<evidence type="ECO:0000256" key="3">
    <source>
        <dbReference type="ARBA" id="ARBA00022989"/>
    </source>
</evidence>
<name>A0A7X1G4W0_9PSED</name>
<feature type="transmembrane region" description="Helical" evidence="5">
    <location>
        <begin position="61"/>
        <end position="84"/>
    </location>
</feature>
<accession>A0A7X1G4W0</accession>
<feature type="transmembrane region" description="Helical" evidence="5">
    <location>
        <begin position="193"/>
        <end position="216"/>
    </location>
</feature>
<dbReference type="Pfam" id="PF01699">
    <property type="entry name" value="Na_Ca_ex"/>
    <property type="match status" value="2"/>
</dbReference>
<evidence type="ECO:0000256" key="1">
    <source>
        <dbReference type="ARBA" id="ARBA00004141"/>
    </source>
</evidence>
<feature type="transmembrane region" description="Helical" evidence="5">
    <location>
        <begin position="286"/>
        <end position="311"/>
    </location>
</feature>
<dbReference type="InterPro" id="IPR004481">
    <property type="entry name" value="K/Na/Ca-exchanger"/>
</dbReference>
<feature type="transmembrane region" description="Helical" evidence="5">
    <location>
        <begin position="317"/>
        <end position="337"/>
    </location>
</feature>
<organism evidence="7 8">
    <name type="scientific">Pseudomonas baltica</name>
    <dbReference type="NCBI Taxonomy" id="2762576"/>
    <lineage>
        <taxon>Bacteria</taxon>
        <taxon>Pseudomonadati</taxon>
        <taxon>Pseudomonadota</taxon>
        <taxon>Gammaproteobacteria</taxon>
        <taxon>Pseudomonadales</taxon>
        <taxon>Pseudomonadaceae</taxon>
        <taxon>Pseudomonas</taxon>
    </lineage>
</organism>